<sequence>MSDIFVNDLSKTYGGASPVQALDNIDLTVEAGEFVALLGPSGCGKSTLLNLIAGFETPSSGTLKVGGEPVASPGPARGVVFQEAALFPWLNVWENVVFGPKIAGKPKKEYVERAEDMLNITGLSAFKKHLPVQLSGGMRQRVGIARVLTLGSKVLLMDEPFGALDAQTRLTMQELLLSVWQKLRTTVVFVTHDIDEAILLADTIYVMSARPGRIATRITVPIERPRSLDLITSEVFNGLKRDIMQQMRH</sequence>
<dbReference type="PROSITE" id="PS50893">
    <property type="entry name" value="ABC_TRANSPORTER_2"/>
    <property type="match status" value="1"/>
</dbReference>
<evidence type="ECO:0000256" key="1">
    <source>
        <dbReference type="ARBA" id="ARBA00005417"/>
    </source>
</evidence>
<dbReference type="RefSeq" id="WP_094822831.1">
    <property type="nucleotide sequence ID" value="NZ_NEVO01000014.1"/>
</dbReference>
<evidence type="ECO:0000256" key="3">
    <source>
        <dbReference type="ARBA" id="ARBA00022475"/>
    </source>
</evidence>
<keyword evidence="5 7" id="KW-0067">ATP-binding</keyword>
<dbReference type="InterPro" id="IPR017871">
    <property type="entry name" value="ABC_transporter-like_CS"/>
</dbReference>
<dbReference type="PANTHER" id="PTHR42788">
    <property type="entry name" value="TAURINE IMPORT ATP-BINDING PROTEIN-RELATED"/>
    <property type="match status" value="1"/>
</dbReference>
<dbReference type="GO" id="GO:0016887">
    <property type="term" value="F:ATP hydrolysis activity"/>
    <property type="evidence" value="ECO:0007669"/>
    <property type="project" value="InterPro"/>
</dbReference>
<evidence type="ECO:0000256" key="4">
    <source>
        <dbReference type="ARBA" id="ARBA00022741"/>
    </source>
</evidence>
<dbReference type="Pfam" id="PF00005">
    <property type="entry name" value="ABC_tran"/>
    <property type="match status" value="1"/>
</dbReference>
<evidence type="ECO:0000259" key="6">
    <source>
        <dbReference type="PROSITE" id="PS50893"/>
    </source>
</evidence>
<feature type="domain" description="ABC transporter" evidence="6">
    <location>
        <begin position="4"/>
        <end position="234"/>
    </location>
</feature>
<reference evidence="7 8" key="1">
    <citation type="submission" date="2017-05" db="EMBL/GenBank/DDBJ databases">
        <title>Complete and WGS of Bordetella genogroups.</title>
        <authorList>
            <person name="Spilker T."/>
            <person name="LiPuma J."/>
        </authorList>
    </citation>
    <scope>NUCLEOTIDE SEQUENCE [LARGE SCALE GENOMIC DNA]</scope>
    <source>
        <strain evidence="7 8">AU9919</strain>
    </source>
</reference>
<evidence type="ECO:0000256" key="5">
    <source>
        <dbReference type="ARBA" id="ARBA00022840"/>
    </source>
</evidence>
<organism evidence="7 8">
    <name type="scientific">Bordetella genomosp. 4</name>
    <dbReference type="NCBI Taxonomy" id="463044"/>
    <lineage>
        <taxon>Bacteria</taxon>
        <taxon>Pseudomonadati</taxon>
        <taxon>Pseudomonadota</taxon>
        <taxon>Betaproteobacteria</taxon>
        <taxon>Burkholderiales</taxon>
        <taxon>Alcaligenaceae</taxon>
        <taxon>Bordetella</taxon>
    </lineage>
</organism>
<dbReference type="InterPro" id="IPR027417">
    <property type="entry name" value="P-loop_NTPase"/>
</dbReference>
<comment type="similarity">
    <text evidence="1">Belongs to the ABC transporter superfamily.</text>
</comment>
<gene>
    <name evidence="7" type="ORF">CAL20_20050</name>
</gene>
<keyword evidence="3" id="KW-0472">Membrane</keyword>
<keyword evidence="2" id="KW-0813">Transport</keyword>
<evidence type="ECO:0000313" key="8">
    <source>
        <dbReference type="Proteomes" id="UP000216885"/>
    </source>
</evidence>
<dbReference type="CDD" id="cd03293">
    <property type="entry name" value="ABC_NrtD_SsuB_transporters"/>
    <property type="match status" value="1"/>
</dbReference>
<dbReference type="GO" id="GO:0005524">
    <property type="term" value="F:ATP binding"/>
    <property type="evidence" value="ECO:0007669"/>
    <property type="project" value="UniProtKB-KW"/>
</dbReference>
<dbReference type="InterPro" id="IPR003593">
    <property type="entry name" value="AAA+_ATPase"/>
</dbReference>
<keyword evidence="8" id="KW-1185">Reference proteome</keyword>
<dbReference type="OrthoDB" id="8683598at2"/>
<evidence type="ECO:0000256" key="2">
    <source>
        <dbReference type="ARBA" id="ARBA00022448"/>
    </source>
</evidence>
<accession>A0A261TWE5</accession>
<comment type="caution">
    <text evidence="7">The sequence shown here is derived from an EMBL/GenBank/DDBJ whole genome shotgun (WGS) entry which is preliminary data.</text>
</comment>
<dbReference type="EMBL" id="NEVQ01000020">
    <property type="protein sequence ID" value="OZI52953.1"/>
    <property type="molecule type" value="Genomic_DNA"/>
</dbReference>
<protein>
    <submittedName>
        <fullName evidence="7">ABC transporter ATP-binding protein</fullName>
    </submittedName>
</protein>
<dbReference type="AlphaFoldDB" id="A0A261TWE5"/>
<dbReference type="PROSITE" id="PS00211">
    <property type="entry name" value="ABC_TRANSPORTER_1"/>
    <property type="match status" value="1"/>
</dbReference>
<keyword evidence="4" id="KW-0547">Nucleotide-binding</keyword>
<dbReference type="InterPro" id="IPR003439">
    <property type="entry name" value="ABC_transporter-like_ATP-bd"/>
</dbReference>
<evidence type="ECO:0000313" key="7">
    <source>
        <dbReference type="EMBL" id="OZI52953.1"/>
    </source>
</evidence>
<name>A0A261TWE5_9BORD</name>
<keyword evidence="3" id="KW-1003">Cell membrane</keyword>
<dbReference type="PANTHER" id="PTHR42788:SF13">
    <property type="entry name" value="ALIPHATIC SULFONATES IMPORT ATP-BINDING PROTEIN SSUB"/>
    <property type="match status" value="1"/>
</dbReference>
<dbReference type="SUPFAM" id="SSF52540">
    <property type="entry name" value="P-loop containing nucleoside triphosphate hydrolases"/>
    <property type="match status" value="1"/>
</dbReference>
<proteinExistence type="inferred from homology"/>
<dbReference type="Proteomes" id="UP000216885">
    <property type="component" value="Unassembled WGS sequence"/>
</dbReference>
<dbReference type="Gene3D" id="3.40.50.300">
    <property type="entry name" value="P-loop containing nucleotide triphosphate hydrolases"/>
    <property type="match status" value="1"/>
</dbReference>
<dbReference type="SMART" id="SM00382">
    <property type="entry name" value="AAA"/>
    <property type="match status" value="1"/>
</dbReference>
<dbReference type="InterPro" id="IPR050166">
    <property type="entry name" value="ABC_transporter_ATP-bind"/>
</dbReference>